<reference evidence="4 5" key="1">
    <citation type="journal article" date="2019" name="Nat. Commun.">
        <title>A new type of DNA phosphorothioation-based antiviral system in archaea.</title>
        <authorList>
            <person name="Xiong L."/>
            <person name="Liu S."/>
            <person name="Chen S."/>
            <person name="Xiao Y."/>
            <person name="Zhu B."/>
            <person name="Gao Y."/>
            <person name="Zhang Y."/>
            <person name="Chen B."/>
            <person name="Luo J."/>
            <person name="Deng Z."/>
            <person name="Chen X."/>
            <person name="Wang L."/>
            <person name="Chen S."/>
        </authorList>
    </citation>
    <scope>NUCLEOTIDE SEQUENCE [LARGE SCALE GENOMIC DNA]</scope>
    <source>
        <strain evidence="4 5">CBA1105</strain>
    </source>
</reference>
<dbReference type="Pfam" id="PF26237">
    <property type="entry name" value="DUF8054_C"/>
    <property type="match status" value="1"/>
</dbReference>
<dbReference type="OrthoDB" id="292134at2157"/>
<feature type="domain" description="DUF8054" evidence="2">
    <location>
        <begin position="157"/>
        <end position="196"/>
    </location>
</feature>
<name>A0A4D6HII4_9EURY</name>
<dbReference type="Proteomes" id="UP000296706">
    <property type="component" value="Chromosome"/>
</dbReference>
<sequence>MSDHGGPAAPEDGTHNRVVTDGGTADVEQPSVQNPEATLVSVGALEEAPSGDLRLTEEFESAWDEAIADVKADEDANREELVTVMGIDSEGDVELEPVKDAFRITIDGNLVGALESEAAFYADLAGARLLSNRLDEWDEFPVADRSRLLKGLRLFLETCPECGNDVVFDTKEVESCCGSHQVAAVDCDECGSRLFESGPIDQDL</sequence>
<dbReference type="InterPro" id="IPR058775">
    <property type="entry name" value="DUF8054_M"/>
</dbReference>
<evidence type="ECO:0000259" key="2">
    <source>
        <dbReference type="Pfam" id="PF26237"/>
    </source>
</evidence>
<dbReference type="AlphaFoldDB" id="A0A4D6HII4"/>
<feature type="region of interest" description="Disordered" evidence="1">
    <location>
        <begin position="1"/>
        <end position="34"/>
    </location>
</feature>
<dbReference type="STRING" id="1457250.GCA_000755225_01928"/>
<keyword evidence="5" id="KW-1185">Reference proteome</keyword>
<dbReference type="Pfam" id="PF26238">
    <property type="entry name" value="DUF8054_M"/>
    <property type="match status" value="1"/>
</dbReference>
<evidence type="ECO:0000313" key="5">
    <source>
        <dbReference type="Proteomes" id="UP000296706"/>
    </source>
</evidence>
<accession>A0A4D6HII4</accession>
<proteinExistence type="predicted"/>
<dbReference type="EMBL" id="CP031310">
    <property type="protein sequence ID" value="QCC52507.1"/>
    <property type="molecule type" value="Genomic_DNA"/>
</dbReference>
<dbReference type="GeneID" id="39849247"/>
<evidence type="ECO:0000313" key="4">
    <source>
        <dbReference type="EMBL" id="QCC52507.1"/>
    </source>
</evidence>
<dbReference type="KEGG" id="hsn:DV733_15265"/>
<dbReference type="RefSeq" id="WP_049992829.1">
    <property type="nucleotide sequence ID" value="NZ_CP031310.1"/>
</dbReference>
<organism evidence="4 5">
    <name type="scientific">Halapricum salinum</name>
    <dbReference type="NCBI Taxonomy" id="1457250"/>
    <lineage>
        <taxon>Archaea</taxon>
        <taxon>Methanobacteriati</taxon>
        <taxon>Methanobacteriota</taxon>
        <taxon>Stenosarchaea group</taxon>
        <taxon>Halobacteria</taxon>
        <taxon>Halobacteriales</taxon>
        <taxon>Haloarculaceae</taxon>
        <taxon>Halapricum</taxon>
    </lineage>
</organism>
<feature type="domain" description="DUF8054" evidence="3">
    <location>
        <begin position="35"/>
        <end position="154"/>
    </location>
</feature>
<evidence type="ECO:0000256" key="1">
    <source>
        <dbReference type="SAM" id="MobiDB-lite"/>
    </source>
</evidence>
<dbReference type="InterPro" id="IPR058675">
    <property type="entry name" value="DUF8054_C"/>
</dbReference>
<protein>
    <submittedName>
        <fullName evidence="4">Uncharacterized protein</fullName>
    </submittedName>
</protein>
<evidence type="ECO:0000259" key="3">
    <source>
        <dbReference type="Pfam" id="PF26238"/>
    </source>
</evidence>
<gene>
    <name evidence="4" type="ORF">DV733_15265</name>
</gene>